<evidence type="ECO:0000259" key="1">
    <source>
        <dbReference type="Pfam" id="PF13399"/>
    </source>
</evidence>
<organism evidence="2 3">
    <name type="scientific">Plantactinospora siamensis</name>
    <dbReference type="NCBI Taxonomy" id="555372"/>
    <lineage>
        <taxon>Bacteria</taxon>
        <taxon>Bacillati</taxon>
        <taxon>Actinomycetota</taxon>
        <taxon>Actinomycetes</taxon>
        <taxon>Micromonosporales</taxon>
        <taxon>Micromonosporaceae</taxon>
        <taxon>Plantactinospora</taxon>
    </lineage>
</organism>
<keyword evidence="3" id="KW-1185">Reference proteome</keyword>
<accession>A0ABV6NTF1</accession>
<dbReference type="InterPro" id="IPR027381">
    <property type="entry name" value="LytR/CpsA/Psr_C"/>
</dbReference>
<evidence type="ECO:0000313" key="3">
    <source>
        <dbReference type="Proteomes" id="UP001589894"/>
    </source>
</evidence>
<gene>
    <name evidence="2" type="ORF">ACFFHU_05860</name>
</gene>
<protein>
    <submittedName>
        <fullName evidence="2">LytR C-terminal domain-containing protein</fullName>
    </submittedName>
</protein>
<name>A0ABV6NTF1_9ACTN</name>
<feature type="domain" description="LytR/CpsA/Psr regulator C-terminal" evidence="1">
    <location>
        <begin position="52"/>
        <end position="141"/>
    </location>
</feature>
<dbReference type="RefSeq" id="WP_377337251.1">
    <property type="nucleotide sequence ID" value="NZ_JBHLUE010000004.1"/>
</dbReference>
<dbReference type="Pfam" id="PF13399">
    <property type="entry name" value="LytR_C"/>
    <property type="match status" value="1"/>
</dbReference>
<dbReference type="Proteomes" id="UP001589894">
    <property type="component" value="Unassembled WGS sequence"/>
</dbReference>
<sequence>MRALVIVGALLMLALVFIVVALVRDTQADQKLAGGCQKGEIPANAELPDNKDVKINVYNGTQTQGLAEIVGTDFANRKFQVLKKTNDPQHKKIDAVAVLRFGPKGLGSAQLLRAYFLDEATPEFDRNRKDAVVDVVIGNKFQQLATTTEVNQAVAALGAPSLPPGTCMSNGKS</sequence>
<comment type="caution">
    <text evidence="2">The sequence shown here is derived from an EMBL/GenBank/DDBJ whole genome shotgun (WGS) entry which is preliminary data.</text>
</comment>
<evidence type="ECO:0000313" key="2">
    <source>
        <dbReference type="EMBL" id="MFC0563689.1"/>
    </source>
</evidence>
<reference evidence="2 3" key="1">
    <citation type="submission" date="2024-09" db="EMBL/GenBank/DDBJ databases">
        <authorList>
            <person name="Sun Q."/>
            <person name="Mori K."/>
        </authorList>
    </citation>
    <scope>NUCLEOTIDE SEQUENCE [LARGE SCALE GENOMIC DNA]</scope>
    <source>
        <strain evidence="2 3">TBRC 2205</strain>
    </source>
</reference>
<dbReference type="Gene3D" id="3.30.70.2390">
    <property type="match status" value="1"/>
</dbReference>
<dbReference type="EMBL" id="JBHLUE010000004">
    <property type="protein sequence ID" value="MFC0563689.1"/>
    <property type="molecule type" value="Genomic_DNA"/>
</dbReference>
<proteinExistence type="predicted"/>